<protein>
    <submittedName>
        <fullName evidence="2">Uncharacterized protein</fullName>
    </submittedName>
</protein>
<keyword evidence="3" id="KW-1185">Reference proteome</keyword>
<name>A0AAV1R8A6_9ROSI</name>
<dbReference type="Proteomes" id="UP001314170">
    <property type="component" value="Unassembled WGS sequence"/>
</dbReference>
<proteinExistence type="predicted"/>
<dbReference type="AlphaFoldDB" id="A0AAV1R8A6"/>
<accession>A0AAV1R8A6</accession>
<organism evidence="2 3">
    <name type="scientific">Dovyalis caffra</name>
    <dbReference type="NCBI Taxonomy" id="77055"/>
    <lineage>
        <taxon>Eukaryota</taxon>
        <taxon>Viridiplantae</taxon>
        <taxon>Streptophyta</taxon>
        <taxon>Embryophyta</taxon>
        <taxon>Tracheophyta</taxon>
        <taxon>Spermatophyta</taxon>
        <taxon>Magnoliopsida</taxon>
        <taxon>eudicotyledons</taxon>
        <taxon>Gunneridae</taxon>
        <taxon>Pentapetalae</taxon>
        <taxon>rosids</taxon>
        <taxon>fabids</taxon>
        <taxon>Malpighiales</taxon>
        <taxon>Salicaceae</taxon>
        <taxon>Flacourtieae</taxon>
        <taxon>Dovyalis</taxon>
    </lineage>
</organism>
<evidence type="ECO:0000313" key="2">
    <source>
        <dbReference type="EMBL" id="CAK7329039.1"/>
    </source>
</evidence>
<evidence type="ECO:0000313" key="3">
    <source>
        <dbReference type="Proteomes" id="UP001314170"/>
    </source>
</evidence>
<gene>
    <name evidence="2" type="ORF">DCAF_LOCUS6787</name>
</gene>
<sequence length="92" mass="10432">MITKNKKHKEEEEKKNGKNNMESDYESNDFPNAGRVLSHKSDVIVHVFGKGKWRHLAIENGISRNGYVDSVEKEDMFLGSDGQPKLSVSLAR</sequence>
<reference evidence="2 3" key="1">
    <citation type="submission" date="2024-01" db="EMBL/GenBank/DDBJ databases">
        <authorList>
            <person name="Waweru B."/>
        </authorList>
    </citation>
    <scope>NUCLEOTIDE SEQUENCE [LARGE SCALE GENOMIC DNA]</scope>
</reference>
<feature type="region of interest" description="Disordered" evidence="1">
    <location>
        <begin position="1"/>
        <end position="32"/>
    </location>
</feature>
<comment type="caution">
    <text evidence="2">The sequence shown here is derived from an EMBL/GenBank/DDBJ whole genome shotgun (WGS) entry which is preliminary data.</text>
</comment>
<dbReference type="EMBL" id="CAWUPB010000905">
    <property type="protein sequence ID" value="CAK7329039.1"/>
    <property type="molecule type" value="Genomic_DNA"/>
</dbReference>
<evidence type="ECO:0000256" key="1">
    <source>
        <dbReference type="SAM" id="MobiDB-lite"/>
    </source>
</evidence>